<reference evidence="1 2" key="1">
    <citation type="submission" date="2018-01" db="EMBL/GenBank/DDBJ databases">
        <authorList>
            <person name="Gaut B.S."/>
            <person name="Morton B.R."/>
            <person name="Clegg M.T."/>
            <person name="Duvall M.R."/>
        </authorList>
    </citation>
    <scope>NUCLEOTIDE SEQUENCE [LARGE SCALE GENOMIC DNA]</scope>
    <source>
        <strain evidence="1 2">HR-AY</strain>
    </source>
</reference>
<sequence>MVSCTDTDDTNTLIGTWSWTETSGGIAGIHVTPASTGKTIDLKFTSNGQYFYYTNGVISSEGTYKFSTQKSIVDGTTKKSIVFSVDREMVIAKIDNENLELDDNVYDGFGSSYIRK</sequence>
<name>A0A2S5AG13_9FLAO</name>
<accession>A0A2S5AG13</accession>
<protein>
    <recommendedName>
        <fullName evidence="3">Lipocalin-like domain-containing protein</fullName>
    </recommendedName>
</protein>
<dbReference type="AlphaFoldDB" id="A0A2S5AG13"/>
<evidence type="ECO:0008006" key="3">
    <source>
        <dbReference type="Google" id="ProtNLM"/>
    </source>
</evidence>
<evidence type="ECO:0000313" key="1">
    <source>
        <dbReference type="EMBL" id="POY41073.1"/>
    </source>
</evidence>
<gene>
    <name evidence="1" type="ORF">C3L50_00660</name>
</gene>
<evidence type="ECO:0000313" key="2">
    <source>
        <dbReference type="Proteomes" id="UP000237310"/>
    </source>
</evidence>
<organism evidence="1 2">
    <name type="scientific">Flavobacterium alvei</name>
    <dbReference type="NCBI Taxonomy" id="2080416"/>
    <lineage>
        <taxon>Bacteria</taxon>
        <taxon>Pseudomonadati</taxon>
        <taxon>Bacteroidota</taxon>
        <taxon>Flavobacteriia</taxon>
        <taxon>Flavobacteriales</taxon>
        <taxon>Flavobacteriaceae</taxon>
        <taxon>Flavobacterium</taxon>
    </lineage>
</organism>
<comment type="caution">
    <text evidence="1">The sequence shown here is derived from an EMBL/GenBank/DDBJ whole genome shotgun (WGS) entry which is preliminary data.</text>
</comment>
<keyword evidence="2" id="KW-1185">Reference proteome</keyword>
<proteinExistence type="predicted"/>
<dbReference type="Proteomes" id="UP000237310">
    <property type="component" value="Unassembled WGS sequence"/>
</dbReference>
<dbReference type="EMBL" id="PQVG01000001">
    <property type="protein sequence ID" value="POY41073.1"/>
    <property type="molecule type" value="Genomic_DNA"/>
</dbReference>